<gene>
    <name evidence="1" type="ORF">L1987_01467</name>
</gene>
<protein>
    <submittedName>
        <fullName evidence="1">Uncharacterized protein</fullName>
    </submittedName>
</protein>
<accession>A0ACB9K558</accession>
<organism evidence="1 2">
    <name type="scientific">Smallanthus sonchifolius</name>
    <dbReference type="NCBI Taxonomy" id="185202"/>
    <lineage>
        <taxon>Eukaryota</taxon>
        <taxon>Viridiplantae</taxon>
        <taxon>Streptophyta</taxon>
        <taxon>Embryophyta</taxon>
        <taxon>Tracheophyta</taxon>
        <taxon>Spermatophyta</taxon>
        <taxon>Magnoliopsida</taxon>
        <taxon>eudicotyledons</taxon>
        <taxon>Gunneridae</taxon>
        <taxon>Pentapetalae</taxon>
        <taxon>asterids</taxon>
        <taxon>campanulids</taxon>
        <taxon>Asterales</taxon>
        <taxon>Asteraceae</taxon>
        <taxon>Asteroideae</taxon>
        <taxon>Heliantheae alliance</taxon>
        <taxon>Millerieae</taxon>
        <taxon>Smallanthus</taxon>
    </lineage>
</organism>
<keyword evidence="2" id="KW-1185">Reference proteome</keyword>
<evidence type="ECO:0000313" key="1">
    <source>
        <dbReference type="EMBL" id="KAI3827394.1"/>
    </source>
</evidence>
<name>A0ACB9K558_9ASTR</name>
<evidence type="ECO:0000313" key="2">
    <source>
        <dbReference type="Proteomes" id="UP001056120"/>
    </source>
</evidence>
<proteinExistence type="predicted"/>
<reference evidence="1 2" key="2">
    <citation type="journal article" date="2022" name="Mol. Ecol. Resour.">
        <title>The genomes of chicory, endive, great burdock and yacon provide insights into Asteraceae paleo-polyploidization history and plant inulin production.</title>
        <authorList>
            <person name="Fan W."/>
            <person name="Wang S."/>
            <person name="Wang H."/>
            <person name="Wang A."/>
            <person name="Jiang F."/>
            <person name="Liu H."/>
            <person name="Zhao H."/>
            <person name="Xu D."/>
            <person name="Zhang Y."/>
        </authorList>
    </citation>
    <scope>NUCLEOTIDE SEQUENCE [LARGE SCALE GENOMIC DNA]</scope>
    <source>
        <strain evidence="2">cv. Yunnan</strain>
        <tissue evidence="1">Leaves</tissue>
    </source>
</reference>
<reference evidence="2" key="1">
    <citation type="journal article" date="2022" name="Mol. Ecol. Resour.">
        <title>The genomes of chicory, endive, great burdock and yacon provide insights into Asteraceae palaeo-polyploidization history and plant inulin production.</title>
        <authorList>
            <person name="Fan W."/>
            <person name="Wang S."/>
            <person name="Wang H."/>
            <person name="Wang A."/>
            <person name="Jiang F."/>
            <person name="Liu H."/>
            <person name="Zhao H."/>
            <person name="Xu D."/>
            <person name="Zhang Y."/>
        </authorList>
    </citation>
    <scope>NUCLEOTIDE SEQUENCE [LARGE SCALE GENOMIC DNA]</scope>
    <source>
        <strain evidence="2">cv. Yunnan</strain>
    </source>
</reference>
<sequence>MLPTYSPYALNPFGSPYPHFPVFSTQGGQQGVPMAPPAGMVNDWWGEQLWQMQAYERMVRESQLLSLRTTFNNGKFSTLGTGSRPEGFAATSLPSAAIVTPNLEGSGGTDTTMIDATE</sequence>
<comment type="caution">
    <text evidence="1">The sequence shown here is derived from an EMBL/GenBank/DDBJ whole genome shotgun (WGS) entry which is preliminary data.</text>
</comment>
<dbReference type="Proteomes" id="UP001056120">
    <property type="component" value="Linkage Group LG01"/>
</dbReference>
<dbReference type="EMBL" id="CM042018">
    <property type="protein sequence ID" value="KAI3827394.1"/>
    <property type="molecule type" value="Genomic_DNA"/>
</dbReference>